<dbReference type="InterPro" id="IPR003715">
    <property type="entry name" value="Poly_export_N"/>
</dbReference>
<sequence>MRIKLLGIVLLLALSSCVSKKEILYLQNADDANNTIIDYSSITIQPNDILNISVGALVPETAIPYNRKLGDNAPQNSIDLLKLEGYLVSKEKKIIFPVLGEITVENMTTAQLEMYLKDRLKEGGHLVDPTVSVRILNAKVTVLGEVKNPGTYSFSEESISIFQALGYAGDLTIKGVREDVLVVREIDGVRKITHLNLTSAELLNSPFYYVKPNDVIVVNQNNPKVKTAGFIGDVGTLLAVTTVVLSIVILLSR</sequence>
<gene>
    <name evidence="5" type="ORF">C1T31_07080</name>
</gene>
<dbReference type="PANTHER" id="PTHR33619:SF3">
    <property type="entry name" value="POLYSACCHARIDE EXPORT PROTEIN GFCE-RELATED"/>
    <property type="match status" value="1"/>
</dbReference>
<keyword evidence="6" id="KW-1185">Reference proteome</keyword>
<feature type="domain" description="Soluble ligand binding" evidence="4">
    <location>
        <begin position="139"/>
        <end position="184"/>
    </location>
</feature>
<reference evidence="5 6" key="1">
    <citation type="submission" date="2018-01" db="EMBL/GenBank/DDBJ databases">
        <title>The draft genome of Hanstruepera neustonica JCM19743.</title>
        <authorList>
            <person name="He R.-H."/>
            <person name="Du Z.-J."/>
        </authorList>
    </citation>
    <scope>NUCLEOTIDE SEQUENCE [LARGE SCALE GENOMIC DNA]</scope>
    <source>
        <strain evidence="5 6">JCM19743</strain>
    </source>
</reference>
<comment type="caution">
    <text evidence="5">The sequence shown here is derived from an EMBL/GenBank/DDBJ whole genome shotgun (WGS) entry which is preliminary data.</text>
</comment>
<evidence type="ECO:0000259" key="3">
    <source>
        <dbReference type="Pfam" id="PF02563"/>
    </source>
</evidence>
<organism evidence="5 6">
    <name type="scientific">Hanstruepera neustonica</name>
    <dbReference type="NCBI Taxonomy" id="1445657"/>
    <lineage>
        <taxon>Bacteria</taxon>
        <taxon>Pseudomonadati</taxon>
        <taxon>Bacteroidota</taxon>
        <taxon>Flavobacteriia</taxon>
        <taxon>Flavobacteriales</taxon>
        <taxon>Flavobacteriaceae</taxon>
        <taxon>Hanstruepera</taxon>
    </lineage>
</organism>
<dbReference type="PROSITE" id="PS51257">
    <property type="entry name" value="PROKAR_LIPOPROTEIN"/>
    <property type="match status" value="1"/>
</dbReference>
<keyword evidence="2" id="KW-0812">Transmembrane</keyword>
<dbReference type="Pfam" id="PF02563">
    <property type="entry name" value="Poly_export"/>
    <property type="match status" value="1"/>
</dbReference>
<feature type="transmembrane region" description="Helical" evidence="2">
    <location>
        <begin position="230"/>
        <end position="251"/>
    </location>
</feature>
<dbReference type="Gene3D" id="3.10.560.10">
    <property type="entry name" value="Outer membrane lipoprotein wza domain like"/>
    <property type="match status" value="1"/>
</dbReference>
<dbReference type="Pfam" id="PF10531">
    <property type="entry name" value="SLBB"/>
    <property type="match status" value="1"/>
</dbReference>
<proteinExistence type="predicted"/>
<dbReference type="OrthoDB" id="1445882at2"/>
<evidence type="ECO:0000313" key="5">
    <source>
        <dbReference type="EMBL" id="PNQ73466.1"/>
    </source>
</evidence>
<evidence type="ECO:0000259" key="4">
    <source>
        <dbReference type="Pfam" id="PF10531"/>
    </source>
</evidence>
<evidence type="ECO:0000313" key="6">
    <source>
        <dbReference type="Proteomes" id="UP000236641"/>
    </source>
</evidence>
<dbReference type="GO" id="GO:0015159">
    <property type="term" value="F:polysaccharide transmembrane transporter activity"/>
    <property type="evidence" value="ECO:0007669"/>
    <property type="project" value="InterPro"/>
</dbReference>
<dbReference type="AlphaFoldDB" id="A0A2K1DZL1"/>
<dbReference type="InterPro" id="IPR019554">
    <property type="entry name" value="Soluble_ligand-bd"/>
</dbReference>
<name>A0A2K1DZL1_9FLAO</name>
<evidence type="ECO:0000256" key="1">
    <source>
        <dbReference type="ARBA" id="ARBA00022729"/>
    </source>
</evidence>
<dbReference type="EMBL" id="POWF01000003">
    <property type="protein sequence ID" value="PNQ73466.1"/>
    <property type="molecule type" value="Genomic_DNA"/>
</dbReference>
<keyword evidence="2" id="KW-1133">Transmembrane helix</keyword>
<feature type="domain" description="Polysaccharide export protein N-terminal" evidence="3">
    <location>
        <begin position="41"/>
        <end position="135"/>
    </location>
</feature>
<dbReference type="PANTHER" id="PTHR33619">
    <property type="entry name" value="POLYSACCHARIDE EXPORT PROTEIN GFCE-RELATED"/>
    <property type="match status" value="1"/>
</dbReference>
<dbReference type="InterPro" id="IPR049712">
    <property type="entry name" value="Poly_export"/>
</dbReference>
<keyword evidence="1" id="KW-0732">Signal</keyword>
<dbReference type="RefSeq" id="WP_103051990.1">
    <property type="nucleotide sequence ID" value="NZ_POWF01000003.1"/>
</dbReference>
<evidence type="ECO:0000256" key="2">
    <source>
        <dbReference type="SAM" id="Phobius"/>
    </source>
</evidence>
<keyword evidence="2" id="KW-0472">Membrane</keyword>
<accession>A0A2K1DZL1</accession>
<dbReference type="Proteomes" id="UP000236641">
    <property type="component" value="Unassembled WGS sequence"/>
</dbReference>
<protein>
    <submittedName>
        <fullName evidence="5">Ligand-binding protein</fullName>
    </submittedName>
</protein>